<dbReference type="Proteomes" id="UP000827092">
    <property type="component" value="Unassembled WGS sequence"/>
</dbReference>
<protein>
    <submittedName>
        <fullName evidence="1">Uncharacterized protein</fullName>
    </submittedName>
</protein>
<sequence>MLRLDIHVCQKSSKKKNLTIQPPPLSSEHRILLDNFSTPSFLISQRQRRFFAMHKAIIEARTTAVPRETCRGLNTSKQIGRKRQRNNAFPFSFFETDPGSIYQYSIPLGEEDLLLRRLIAKERGGFWVFRDTKRVGLLLLLSNELFFSFVFSGKVVNLRKRTDMLAFYVVYIH</sequence>
<reference evidence="1 2" key="1">
    <citation type="journal article" date="2022" name="Nat. Ecol. Evol.">
        <title>A masculinizing supergene underlies an exaggerated male reproductive morph in a spider.</title>
        <authorList>
            <person name="Hendrickx F."/>
            <person name="De Corte Z."/>
            <person name="Sonet G."/>
            <person name="Van Belleghem S.M."/>
            <person name="Kostlbacher S."/>
            <person name="Vangestel C."/>
        </authorList>
    </citation>
    <scope>NUCLEOTIDE SEQUENCE [LARGE SCALE GENOMIC DNA]</scope>
    <source>
        <strain evidence="1">W744_W776</strain>
    </source>
</reference>
<organism evidence="1 2">
    <name type="scientific">Oedothorax gibbosus</name>
    <dbReference type="NCBI Taxonomy" id="931172"/>
    <lineage>
        <taxon>Eukaryota</taxon>
        <taxon>Metazoa</taxon>
        <taxon>Ecdysozoa</taxon>
        <taxon>Arthropoda</taxon>
        <taxon>Chelicerata</taxon>
        <taxon>Arachnida</taxon>
        <taxon>Araneae</taxon>
        <taxon>Araneomorphae</taxon>
        <taxon>Entelegynae</taxon>
        <taxon>Araneoidea</taxon>
        <taxon>Linyphiidae</taxon>
        <taxon>Erigoninae</taxon>
        <taxon>Oedothorax</taxon>
    </lineage>
</organism>
<gene>
    <name evidence="1" type="ORF">JTE90_014721</name>
</gene>
<proteinExistence type="predicted"/>
<dbReference type="AlphaFoldDB" id="A0AAV6UQF4"/>
<comment type="caution">
    <text evidence="1">The sequence shown here is derived from an EMBL/GenBank/DDBJ whole genome shotgun (WGS) entry which is preliminary data.</text>
</comment>
<evidence type="ECO:0000313" key="2">
    <source>
        <dbReference type="Proteomes" id="UP000827092"/>
    </source>
</evidence>
<dbReference type="EMBL" id="JAFNEN010000294">
    <property type="protein sequence ID" value="KAG8186645.1"/>
    <property type="molecule type" value="Genomic_DNA"/>
</dbReference>
<accession>A0AAV6UQF4</accession>
<name>A0AAV6UQF4_9ARAC</name>
<keyword evidence="2" id="KW-1185">Reference proteome</keyword>
<evidence type="ECO:0000313" key="1">
    <source>
        <dbReference type="EMBL" id="KAG8186645.1"/>
    </source>
</evidence>